<organism evidence="1">
    <name type="scientific">Opuntia streptacantha</name>
    <name type="common">Prickly pear cactus</name>
    <name type="synonym">Opuntia cardona</name>
    <dbReference type="NCBI Taxonomy" id="393608"/>
    <lineage>
        <taxon>Eukaryota</taxon>
        <taxon>Viridiplantae</taxon>
        <taxon>Streptophyta</taxon>
        <taxon>Embryophyta</taxon>
        <taxon>Tracheophyta</taxon>
        <taxon>Spermatophyta</taxon>
        <taxon>Magnoliopsida</taxon>
        <taxon>eudicotyledons</taxon>
        <taxon>Gunneridae</taxon>
        <taxon>Pentapetalae</taxon>
        <taxon>Caryophyllales</taxon>
        <taxon>Cactineae</taxon>
        <taxon>Cactaceae</taxon>
        <taxon>Opuntioideae</taxon>
        <taxon>Opuntia</taxon>
    </lineage>
</organism>
<reference evidence="1" key="1">
    <citation type="journal article" date="2013" name="J. Plant Res.">
        <title>Effect of fungi and light on seed germination of three Opuntia species from semiarid lands of central Mexico.</title>
        <authorList>
            <person name="Delgado-Sanchez P."/>
            <person name="Jimenez-Bremont J.F."/>
            <person name="Guerrero-Gonzalez Mde L."/>
            <person name="Flores J."/>
        </authorList>
    </citation>
    <scope>NUCLEOTIDE SEQUENCE</scope>
    <source>
        <tissue evidence="1">Cladode</tissue>
    </source>
</reference>
<evidence type="ECO:0000313" key="1">
    <source>
        <dbReference type="EMBL" id="MBA4676313.1"/>
    </source>
</evidence>
<accession>A0A7C9AWQ2</accession>
<name>A0A7C9AWQ2_OPUST</name>
<proteinExistence type="predicted"/>
<dbReference type="EMBL" id="GISG01270654">
    <property type="protein sequence ID" value="MBA4676313.1"/>
    <property type="molecule type" value="Transcribed_RNA"/>
</dbReference>
<reference evidence="1" key="2">
    <citation type="submission" date="2020-07" db="EMBL/GenBank/DDBJ databases">
        <authorList>
            <person name="Vera ALvarez R."/>
            <person name="Arias-Moreno D.M."/>
            <person name="Jimenez-Jacinto V."/>
            <person name="Jimenez-Bremont J.F."/>
            <person name="Swaminathan K."/>
            <person name="Moose S.P."/>
            <person name="Guerrero-Gonzalez M.L."/>
            <person name="Marino-Ramirez L."/>
            <person name="Landsman D."/>
            <person name="Rodriguez-Kessler M."/>
            <person name="Delgado-Sanchez P."/>
        </authorList>
    </citation>
    <scope>NUCLEOTIDE SEQUENCE</scope>
    <source>
        <tissue evidence="1">Cladode</tissue>
    </source>
</reference>
<protein>
    <submittedName>
        <fullName evidence="1">Uncharacterized protein</fullName>
    </submittedName>
</protein>
<sequence length="129" mass="14774">MFVYHVHLACFSNLIVNFRIGVDRDLIFGVSRVEFRLASSKHHSLCKVEDIIRHKQYIQQSPQRHSILKIQCRQPQFSDPALPYVPTTTGSSGPNPIQLLFPKQIHQIRLRRWALGFLSVSEKGPPMAG</sequence>
<dbReference type="AlphaFoldDB" id="A0A7C9AWQ2"/>